<proteinExistence type="predicted"/>
<comment type="caution">
    <text evidence="1">The sequence shown here is derived from an EMBL/GenBank/DDBJ whole genome shotgun (WGS) entry which is preliminary data.</text>
</comment>
<keyword evidence="2" id="KW-1185">Reference proteome</keyword>
<dbReference type="AlphaFoldDB" id="A0A1M4ZEU8"/>
<dbReference type="STRING" id="1122195.SAMN02745164_01911"/>
<dbReference type="RefSeq" id="WP_072865773.1">
    <property type="nucleotide sequence ID" value="NZ_FQUI01000041.1"/>
</dbReference>
<dbReference type="OrthoDB" id="9903767at2"/>
<dbReference type="InterPro" id="IPR045707">
    <property type="entry name" value="DUF6063"/>
</dbReference>
<protein>
    <submittedName>
        <fullName evidence="1">Uncharacterized protein</fullName>
    </submittedName>
</protein>
<evidence type="ECO:0000313" key="1">
    <source>
        <dbReference type="EMBL" id="SHF16327.1"/>
    </source>
</evidence>
<dbReference type="EMBL" id="FQUI01000041">
    <property type="protein sequence ID" value="SHF16327.1"/>
    <property type="molecule type" value="Genomic_DNA"/>
</dbReference>
<evidence type="ECO:0000313" key="2">
    <source>
        <dbReference type="Proteomes" id="UP000184334"/>
    </source>
</evidence>
<name>A0A1M4ZEU8_MARH1</name>
<accession>A0A1M4ZEU8</accession>
<organism evidence="1 2">
    <name type="scientific">Marinitoga hydrogenitolerans (strain DSM 16785 / JCM 12826 / AT1271)</name>
    <dbReference type="NCBI Taxonomy" id="1122195"/>
    <lineage>
        <taxon>Bacteria</taxon>
        <taxon>Thermotogati</taxon>
        <taxon>Thermotogota</taxon>
        <taxon>Thermotogae</taxon>
        <taxon>Petrotogales</taxon>
        <taxon>Petrotogaceae</taxon>
        <taxon>Marinitoga</taxon>
    </lineage>
</organism>
<sequence length="230" mass="27461">MENIEYAMAIISKLIEKTEISEKDNRELIHIYFNNDQIKTIVEIFAEKSNLTLYESPSEDYICIIPKSSRSIYAYNKDDIYRKYKLDQKSYMIFMFYTFCILYIFNDLQEISVKLDKVYEIAEEQINKVKNDLEKENINKKYNWNFKGLVKIWDEMKEISKTSTTEIRGSIYNKKGLLKKTVKILDSEKILEYIEGNIDAIKITEKTHAVLMELSKNQTYLMLKKYFENN</sequence>
<dbReference type="Pfam" id="PF19539">
    <property type="entry name" value="DUF6063"/>
    <property type="match status" value="1"/>
</dbReference>
<reference evidence="1" key="1">
    <citation type="submission" date="2016-11" db="EMBL/GenBank/DDBJ databases">
        <authorList>
            <person name="Varghese N."/>
            <person name="Submissions S."/>
        </authorList>
    </citation>
    <scope>NUCLEOTIDE SEQUENCE [LARGE SCALE GENOMIC DNA]</scope>
    <source>
        <strain evidence="1">DSM 16785</strain>
    </source>
</reference>
<dbReference type="Proteomes" id="UP000184334">
    <property type="component" value="Unassembled WGS sequence"/>
</dbReference>
<gene>
    <name evidence="1" type="ORF">SAMN02745164_01911</name>
</gene>